<evidence type="ECO:0000313" key="4">
    <source>
        <dbReference type="Proteomes" id="UP000813462"/>
    </source>
</evidence>
<dbReference type="GO" id="GO:0000463">
    <property type="term" value="P:maturation of LSU-rRNA from tricistronic rRNA transcript (SSU-rRNA, 5.8S rRNA, LSU-rRNA)"/>
    <property type="evidence" value="ECO:0007669"/>
    <property type="project" value="TreeGrafter"/>
</dbReference>
<dbReference type="Pfam" id="PF11707">
    <property type="entry name" value="Npa1"/>
    <property type="match status" value="1"/>
</dbReference>
<evidence type="ECO:0008006" key="5">
    <source>
        <dbReference type="Google" id="ProtNLM"/>
    </source>
</evidence>
<dbReference type="PANTHER" id="PTHR13500">
    <property type="entry name" value="NUCLEOLAR PRERIBOSOMAL-ASSOCIATED PROTEIN 1"/>
    <property type="match status" value="1"/>
</dbReference>
<dbReference type="EMBL" id="JAEACU010000001">
    <property type="protein sequence ID" value="KAH7546699.1"/>
    <property type="molecule type" value="Genomic_DNA"/>
</dbReference>
<dbReference type="Pfam" id="PF16201">
    <property type="entry name" value="NopRA1"/>
    <property type="match status" value="1"/>
</dbReference>
<feature type="domain" description="URB1 N-terminal" evidence="1">
    <location>
        <begin position="73"/>
        <end position="379"/>
    </location>
</feature>
<feature type="domain" description="URB1 C-terminal" evidence="2">
    <location>
        <begin position="2026"/>
        <end position="2252"/>
    </location>
</feature>
<evidence type="ECO:0000259" key="2">
    <source>
        <dbReference type="Pfam" id="PF16201"/>
    </source>
</evidence>
<dbReference type="GO" id="GO:0000466">
    <property type="term" value="P:maturation of 5.8S rRNA from tricistronic rRNA transcript (SSU-rRNA, 5.8S rRNA, LSU-rRNA)"/>
    <property type="evidence" value="ECO:0007669"/>
    <property type="project" value="TreeGrafter"/>
</dbReference>
<dbReference type="InterPro" id="IPR039844">
    <property type="entry name" value="URB1"/>
</dbReference>
<evidence type="ECO:0000313" key="3">
    <source>
        <dbReference type="EMBL" id="KAH7546699.1"/>
    </source>
</evidence>
<accession>A0A978W415</accession>
<protein>
    <recommendedName>
        <fullName evidence="5">Nucleolar pre-ribosomal-associated protein 1</fullName>
    </recommendedName>
</protein>
<proteinExistence type="predicted"/>
<organism evidence="3 4">
    <name type="scientific">Ziziphus jujuba var. spinosa</name>
    <dbReference type="NCBI Taxonomy" id="714518"/>
    <lineage>
        <taxon>Eukaryota</taxon>
        <taxon>Viridiplantae</taxon>
        <taxon>Streptophyta</taxon>
        <taxon>Embryophyta</taxon>
        <taxon>Tracheophyta</taxon>
        <taxon>Spermatophyta</taxon>
        <taxon>Magnoliopsida</taxon>
        <taxon>eudicotyledons</taxon>
        <taxon>Gunneridae</taxon>
        <taxon>Pentapetalae</taxon>
        <taxon>rosids</taxon>
        <taxon>fabids</taxon>
        <taxon>Rosales</taxon>
        <taxon>Rhamnaceae</taxon>
        <taxon>Paliureae</taxon>
        <taxon>Ziziphus</taxon>
    </lineage>
</organism>
<name>A0A978W415_ZIZJJ</name>
<evidence type="ECO:0000259" key="1">
    <source>
        <dbReference type="Pfam" id="PF11707"/>
    </source>
</evidence>
<gene>
    <name evidence="3" type="ORF">FEM48_Zijuj01G0229300</name>
</gene>
<dbReference type="Proteomes" id="UP000813462">
    <property type="component" value="Unassembled WGS sequence"/>
</dbReference>
<comment type="caution">
    <text evidence="3">The sequence shown here is derived from an EMBL/GenBank/DDBJ whole genome shotgun (WGS) entry which is preliminary data.</text>
</comment>
<dbReference type="InterPro" id="IPR021714">
    <property type="entry name" value="URB1_N"/>
</dbReference>
<sequence>MEDDDNEIEVEQKEIPKLAVNANHEAKLKELLYRISSFEIKLYSDATKEFMKLLRSDSGGEFLRYYVRSSSSCSELLDAWKLRSGRPGMSYIFKLISAILSHPDGKYRPNDKERIVISRVLDKFARSLIEEHLQDVYKELNSKEAKCQSAALLLMASIVRRGSGLASEVAKYFDFKLQGFSKLAEFKKKQNEKRVKRPSLRKSLVGFAMSFLEVGKPGLLRWVLQQKEMYSGVLRALGNDDDETVIYVLSTLRDRILVEESLVPPGLRSVLFGSVTLEQLLNISGRENGSAAELAYDVLVLVCTDPCNGLMPDPMRRPSPLRGNPRRLIELMKKLKATEIGYHKKLLLAIVSGRPSFGAAYMEEFPFNLEDYSSPTWLTTVTLAANLVSSVGSGLSFGFLASQSHVPPSFDSQDVQSFMKCLFPRSFSRSVINKGLLHPELLVKHGTLRLLLEVLKLLDFLIGALSEAQNNSYSSNELIQGWASLKQEIQNEVRILLPDPQVLLTLLSSLSSHSKIHELCTKRRANLADLPEHGSRSVKKLKAYNFNNDSDIIVSGISFDKDSASIEDGERVVGTPTTDELDTGKDIMNVIAEVWGLDPCSIPLVEIKDSQTYFLTKLLDSLKIYLQILPTLLDGSFEFFVNLLSKPSTLQTTLQHSLLSLLIEYVGWSPNGIPVRTPTLMYKHLHVFLNLLIFSPIRDIKGKAYGLAQAAMLSTGAFDRNCYEIGSWFLFLPGYDRRISSVGVSRMEALQGLCQVVISFLCDAVSTVGNNLFKYWDIVKQYTCRFTSIEADKFPGFSPLVVCILQKCLRLLDSESETFTLPEKSMISLYVSNTVKYILQTQVDARLLSATIESVLFERLGEPSCIVNRPGEYCEWRPLKNLLLLSQSVSNQRTYSIFSLDRKATTVDSSFGITLDEVKSYLRNGVAGEIDGIAKAFSSSIICTTPEEMLKNFPSVMTISQSLLGVPVSLMTSIFFSEQTLLASVSKLWPEIFLSGLVMAVSDVCCKDRKDDACGIHDCAFFSEKDFDASEAANAAATFSVFLKQAPFHVLFPAIMSIDGPYFMEPMKIRDLLLAKLSEWKTDTSFVSYLRLLLFWVYQLQASYRTKSSANLEQLSEICFILLENLLNQVLVLKAEADYSSTSGILMSSQEILEVAKTIFCHPTVVTTLMSPLGSVEDMVMEKLGDSMDSLISLSRQRVHKLDHYVLNMLVTTSEYLFSLCGDHHFKPKVENDSGRQLVKSFNGLIQIIFQEVRDQFNLCIHKMDLTPLLHAFYALHVLIGFISPFELLELVHWMFSRVDLDDLSAWKSCTTSAIYFGFVIAVYAFRNLSNCLVQPRSRRMKYSLLWEMEENSINVNIIEEIYMQVSKFALHFETDYADMCLLEAVYAARKSKYIQFHNFHTFGLVMSRVMMTTPMKMLSHCIYKTSKTKAKLLFLLTDASSLHLSIFGHLLLGIMNKDPLRRGNVMEESQGLALSDDDHIMLLPAALTYLNSTLLKFGEHHLKHFCCIPSFYSRILLNGFLHWKSFVSGDVFREEYGEFFPSSLQELITLVSDSLLGKSIHMLQYHFALNGDSMNLKQRLKLFNSICSRTAKHDELIDCDVGELASYSVNQSLNLINRVVAKILFCRMLLVPNGNQVQFQPKEADGVSKDVPQEMEFNRENSSRIQFINNLVSTWQLIVRKIPFVSDSTNGKSTDRTSIYKYLEAFILRSILELTIKMHNYLIQLESIPFLEQLMKSALICRFEDPSTLKMLQGILTVLSDGKFSRDFYLQLLLAHSQFAPTIHSVSSLSSYSHVGAFLRPMSGILRSLVIPTGHNASDGKVNLETTELYLKRLEVIKLLRILFPSKAHCACDSGKVLGINFKELYFLLLTSYGGKLSEIDMEIYNLMRTIESIDGLVGENVAGLDYLWGSAASKIEKQQVLEQDIPSDIMNGAEAIKERRRSLFRDNLPIDPRICASTVLYFPYDRTSSDEPLSLDKFQSNNLKHSPDVARVERYDPAFILRFSIHSLSAGYIEPMEFACLGLLAITFVSMSSPDGSIRRLAYDTLVGFKNALEVRLSVCENGSVKVAVCCLYSPILEGNLSRADNKADLKCKKRKDMTRIQLLLTCMQNGITEPWQRIPSVIAIFAAEASLILLDPSHDHCATLSRLLTHSSRLDMRNIPLFKEFFWSSSISFKAERLWMLRLLYVGLNLQDDAQIYIRNSVMENLMSFYTSPLSDNESKELILQVVKKSIKLHKMTAYLVENCGLFSWLSSVLSISNKMHLREEESFILRQLVVVLEVVNGVISSRNIIEWLQKYALEQLMELVSHLYRFLVGGMTLIKENAALVNAILEIMISTLKISLKRKIYQPHFNVSIEGLFQLYEVVNIYDNAKSYPNVEFGLKVILTSAPPITIFSMSQAKLSSFVIWAISSALQADSAEMLQTRESYCCTVIPEGQQSENCLTFKLLRWLTASVILGELVRKPNYLEPNLRSRVKNLQSLLGHGENACRGISQSRFGCEEFLASTIIYLQQLVGADYKVLPSVLSAVTFLLWDSSIFADFFHDHRTLMESLWSKIRCPAEANPAWRWSFYQPWKDPSLELTELQKIEELHACQTLLVIFSNVLGSRPSEFQILSTEDVENFDVFQWEKSVLET</sequence>
<dbReference type="PANTHER" id="PTHR13500:SF0">
    <property type="entry name" value="NUCLEOLAR PRE-RIBOSOMAL-ASSOCIATED PROTEIN 1"/>
    <property type="match status" value="1"/>
</dbReference>
<dbReference type="GO" id="GO:0005730">
    <property type="term" value="C:nucleolus"/>
    <property type="evidence" value="ECO:0007669"/>
    <property type="project" value="TreeGrafter"/>
</dbReference>
<dbReference type="InterPro" id="IPR032436">
    <property type="entry name" value="URB1_C"/>
</dbReference>
<reference evidence="3" key="1">
    <citation type="journal article" date="2021" name="Front. Plant Sci.">
        <title>Chromosome-Scale Genome Assembly for Chinese Sour Jujube and Insights Into Its Genome Evolution and Domestication Signature.</title>
        <authorList>
            <person name="Shen L.-Y."/>
            <person name="Luo H."/>
            <person name="Wang X.-L."/>
            <person name="Wang X.-M."/>
            <person name="Qiu X.-J."/>
            <person name="Liu H."/>
            <person name="Zhou S.-S."/>
            <person name="Jia K.-H."/>
            <person name="Nie S."/>
            <person name="Bao Y.-T."/>
            <person name="Zhang R.-G."/>
            <person name="Yun Q.-Z."/>
            <person name="Chai Y.-H."/>
            <person name="Lu J.-Y."/>
            <person name="Li Y."/>
            <person name="Zhao S.-W."/>
            <person name="Mao J.-F."/>
            <person name="Jia S.-G."/>
            <person name="Mao Y.-M."/>
        </authorList>
    </citation>
    <scope>NUCLEOTIDE SEQUENCE</scope>
    <source>
        <strain evidence="3">AT0</strain>
        <tissue evidence="3">Leaf</tissue>
    </source>
</reference>